<comment type="caution">
    <text evidence="2">The sequence shown here is derived from an EMBL/GenBank/DDBJ whole genome shotgun (WGS) entry which is preliminary data.</text>
</comment>
<accession>A0A4R2I3U3</accession>
<evidence type="ECO:0000313" key="3">
    <source>
        <dbReference type="Proteomes" id="UP000294862"/>
    </source>
</evidence>
<evidence type="ECO:0000313" key="2">
    <source>
        <dbReference type="EMBL" id="TCO38219.1"/>
    </source>
</evidence>
<dbReference type="SUPFAM" id="SSF101898">
    <property type="entry name" value="NHL repeat"/>
    <property type="match status" value="1"/>
</dbReference>
<reference evidence="2 3" key="1">
    <citation type="journal article" date="2015" name="Stand. Genomic Sci.">
        <title>Genomic Encyclopedia of Bacterial and Archaeal Type Strains, Phase III: the genomes of soil and plant-associated and newly described type strains.</title>
        <authorList>
            <person name="Whitman W.B."/>
            <person name="Woyke T."/>
            <person name="Klenk H.P."/>
            <person name="Zhou Y."/>
            <person name="Lilburn T.G."/>
            <person name="Beck B.J."/>
            <person name="De Vos P."/>
            <person name="Vandamme P."/>
            <person name="Eisen J.A."/>
            <person name="Garrity G."/>
            <person name="Hugenholtz P."/>
            <person name="Kyrpides N.C."/>
        </authorList>
    </citation>
    <scope>NUCLEOTIDE SEQUENCE [LARGE SCALE GENOMIC DNA]</scope>
    <source>
        <strain evidence="2 3">A3</strain>
    </source>
</reference>
<feature type="chain" id="PRO_5020776697" evidence="1">
    <location>
        <begin position="25"/>
        <end position="723"/>
    </location>
</feature>
<gene>
    <name evidence="2" type="ORF">EV148_10855</name>
</gene>
<proteinExistence type="predicted"/>
<dbReference type="AlphaFoldDB" id="A0A4R2I3U3"/>
<keyword evidence="3" id="KW-1185">Reference proteome</keyword>
<feature type="signal peptide" evidence="1">
    <location>
        <begin position="1"/>
        <end position="24"/>
    </location>
</feature>
<dbReference type="OrthoDB" id="531718at2"/>
<dbReference type="Proteomes" id="UP000294862">
    <property type="component" value="Unassembled WGS sequence"/>
</dbReference>
<dbReference type="EMBL" id="SLWQ01000008">
    <property type="protein sequence ID" value="TCO38219.1"/>
    <property type="molecule type" value="Genomic_DNA"/>
</dbReference>
<protein>
    <submittedName>
        <fullName evidence="2">Uncharacterized protein DUF4394</fullName>
    </submittedName>
</protein>
<evidence type="ECO:0000256" key="1">
    <source>
        <dbReference type="SAM" id="SignalP"/>
    </source>
</evidence>
<name>A0A4R2I3U3_9GAMM</name>
<dbReference type="RefSeq" id="WP_131999347.1">
    <property type="nucleotide sequence ID" value="NZ_SLWQ01000008.1"/>
</dbReference>
<keyword evidence="1" id="KW-0732">Signal</keyword>
<sequence length="723" mass="75761">MNIPRTQSFPAALLLALAATPVLAGTPGIELTLTLSVDTTPGSCGDQSSLSVMTGTEVNYCYTLTNGTGETLAFVTAEQDDIGRFKILEPQTIAPGGTYRYNRTAPALESRTVQTHWTAFPVAPDYTMAQNDPDQVFGDGFDGDTGIPRYAFVDISGSGTPLAIDPSRNAAAPISIGFPFTYYGITADAVAAGINGGVLFGIDAGYLPYSPTPLPSTTLGPALLPWWDTFFQSPGTVYAQTLGEAPTRRFVVEWKDNVHFPATPDGATYELVLHEADGSIDFQYQDTSFGDAQYDHGLWATAGLNSGAQPARTYSRNAARLQDGLVVRFTPTAVASYAASASAELTVGKPIIQVTPAAISASANAGSTTTAMLAVGNIGTLPLGWGMGAAATGAPVRAASPRPGPLGASLPAYAFDQWPTDPPLVTFDVLHPDPIVPVFYGMRRIAAADFAGNDFGTLYAIDFWQEELLAVQTTDCACIDQFVHIGWTPPAPEEDWMGMHYDATSNRFWGVSFGGLQRRTSHLLRIDPATGASTVVGAIGGIDDPQYGTQVKTIAVSPEGLLYGIDSVTNSLITIDRNSARASVIGPLGFQVAGADMDFDDATGTLYLLAGDAAQQAESVYTVDTGTGHATPVDVVGPDGRSNGLSAFAIASLGPCNVRDAVPWLHWDVGGGSAMPGQANDVTLTLDATSLDTGTYTADLCIDNGDNAHPRVIVPVTFEVTAP</sequence>
<organism evidence="2 3">
    <name type="scientific">Dokdonella fugitiva</name>
    <dbReference type="NCBI Taxonomy" id="328517"/>
    <lineage>
        <taxon>Bacteria</taxon>
        <taxon>Pseudomonadati</taxon>
        <taxon>Pseudomonadota</taxon>
        <taxon>Gammaproteobacteria</taxon>
        <taxon>Lysobacterales</taxon>
        <taxon>Rhodanobacteraceae</taxon>
        <taxon>Dokdonella</taxon>
    </lineage>
</organism>